<dbReference type="GO" id="GO:0016757">
    <property type="term" value="F:glycosyltransferase activity"/>
    <property type="evidence" value="ECO:0007669"/>
    <property type="project" value="UniProtKB-KW"/>
</dbReference>
<dbReference type="PANTHER" id="PTHR31485:SF7">
    <property type="entry name" value="PEPTIDYL SERINE ALPHA-GALACTOSYLTRANSFERASE"/>
    <property type="match status" value="1"/>
</dbReference>
<dbReference type="EMBL" id="GL376592">
    <property type="status" value="NOT_ANNOTATED_CDS"/>
    <property type="molecule type" value="Genomic_DNA"/>
</dbReference>
<proteinExistence type="predicted"/>
<dbReference type="Proteomes" id="UP000019132">
    <property type="component" value="Unassembled WGS sequence"/>
</dbReference>
<evidence type="ECO:0000256" key="3">
    <source>
        <dbReference type="ARBA" id="ARBA00022679"/>
    </source>
</evidence>
<dbReference type="OMA" id="ENEPEMY"/>
<dbReference type="InParanoid" id="K3X0J5"/>
<feature type="domain" description="Hydroxyproline O-arabinosyltransferase-like" evidence="8">
    <location>
        <begin position="221"/>
        <end position="300"/>
    </location>
</feature>
<keyword evidence="2" id="KW-0328">Glycosyltransferase</keyword>
<evidence type="ECO:0000256" key="7">
    <source>
        <dbReference type="SAM" id="SignalP"/>
    </source>
</evidence>
<comment type="subcellular location">
    <subcellularLocation>
        <location evidence="1">Membrane</location>
        <topology evidence="1">Single-pass membrane protein</topology>
    </subcellularLocation>
</comment>
<feature type="chain" id="PRO_5003872676" description="Hydroxyproline O-arabinosyltransferase-like domain-containing protein" evidence="7">
    <location>
        <begin position="18"/>
        <end position="434"/>
    </location>
</feature>
<evidence type="ECO:0000313" key="9">
    <source>
        <dbReference type="EnsemblProtists" id="PYU1_T010744"/>
    </source>
</evidence>
<evidence type="ECO:0000256" key="2">
    <source>
        <dbReference type="ARBA" id="ARBA00022676"/>
    </source>
</evidence>
<dbReference type="HOGENOM" id="CLU_028786_0_0_1"/>
<dbReference type="InterPro" id="IPR056508">
    <property type="entry name" value="HPAT-like"/>
</dbReference>
<dbReference type="AlphaFoldDB" id="K3X0J5"/>
<dbReference type="VEuPathDB" id="FungiDB:PYU1_G010721"/>
<protein>
    <recommendedName>
        <fullName evidence="8">Hydroxyproline O-arabinosyltransferase-like domain-containing protein</fullName>
    </recommendedName>
</protein>
<evidence type="ECO:0000313" key="10">
    <source>
        <dbReference type="Proteomes" id="UP000019132"/>
    </source>
</evidence>
<evidence type="ECO:0000256" key="1">
    <source>
        <dbReference type="ARBA" id="ARBA00004167"/>
    </source>
</evidence>
<name>K3X0J5_GLOUD</name>
<dbReference type="InterPro" id="IPR044845">
    <property type="entry name" value="HPAT/SRGT1-like"/>
</dbReference>
<sequence length="434" mass="48967">MQLSILRLLVTAVVAAAENATNVPLASDAVADVVEQMLHEQFPANYDGSSMHLVFSMSCDQGHRLLLATVVQESATRVGQRGPITQIISGCTDEQKMQILAEPRFYYDFLIRRIQYQINDNYTPYNKPFSLRRWLQNANPPVQHNEIALVDGDFVFFKPLEVNTGRSVIKYYHGKRDPSTVTDEVRDGVAIAQDWTIYMGSGYFGNGKAKIMCADKPCFNVSAEDGQEFYAGTGPPYIMTKHDMLTFIDDYCDFVVQSRKVDPDGWMAEMFGYGVAAANHGIKHTILSNLGVTHPSNMGQGNEYWTFLDANTFKVNPCTDPYEISAPEDPPVGVHFCQHYLLGDKGRYFYKYAIPRDVITCEQMMLAVPKASEYNAIDTLYQDNAETRSKKRHEMWAECTLTKSINRALYLLKTHMCAATGYNTFQGLELSKED</sequence>
<dbReference type="Pfam" id="PF23452">
    <property type="entry name" value="HPAT"/>
    <property type="match status" value="1"/>
</dbReference>
<keyword evidence="4" id="KW-0812">Transmembrane</keyword>
<dbReference type="PANTHER" id="PTHR31485">
    <property type="entry name" value="PEPTIDYL SERINE ALPHA-GALACTOSYLTRANSFERASE"/>
    <property type="match status" value="1"/>
</dbReference>
<dbReference type="GO" id="GO:0016020">
    <property type="term" value="C:membrane"/>
    <property type="evidence" value="ECO:0007669"/>
    <property type="project" value="UniProtKB-SubCell"/>
</dbReference>
<keyword evidence="7" id="KW-0732">Signal</keyword>
<organism evidence="9 10">
    <name type="scientific">Globisporangium ultimum (strain ATCC 200006 / CBS 805.95 / DAOM BR144)</name>
    <name type="common">Pythium ultimum</name>
    <dbReference type="NCBI Taxonomy" id="431595"/>
    <lineage>
        <taxon>Eukaryota</taxon>
        <taxon>Sar</taxon>
        <taxon>Stramenopiles</taxon>
        <taxon>Oomycota</taxon>
        <taxon>Peronosporomycetes</taxon>
        <taxon>Pythiales</taxon>
        <taxon>Pythiaceae</taxon>
        <taxon>Globisporangium</taxon>
    </lineage>
</organism>
<feature type="signal peptide" evidence="7">
    <location>
        <begin position="1"/>
        <end position="17"/>
    </location>
</feature>
<evidence type="ECO:0000256" key="5">
    <source>
        <dbReference type="ARBA" id="ARBA00022989"/>
    </source>
</evidence>
<reference evidence="9" key="3">
    <citation type="submission" date="2015-02" db="UniProtKB">
        <authorList>
            <consortium name="EnsemblProtists"/>
        </authorList>
    </citation>
    <scope>IDENTIFICATION</scope>
    <source>
        <strain evidence="9">DAOM BR144</strain>
    </source>
</reference>
<keyword evidence="10" id="KW-1185">Reference proteome</keyword>
<keyword evidence="3" id="KW-0808">Transferase</keyword>
<evidence type="ECO:0000256" key="4">
    <source>
        <dbReference type="ARBA" id="ARBA00022692"/>
    </source>
</evidence>
<dbReference type="eggNOG" id="ENOG502SK3Z">
    <property type="taxonomic scope" value="Eukaryota"/>
</dbReference>
<evidence type="ECO:0000256" key="6">
    <source>
        <dbReference type="ARBA" id="ARBA00023136"/>
    </source>
</evidence>
<dbReference type="STRING" id="431595.K3X0J5"/>
<keyword evidence="5" id="KW-1133">Transmembrane helix</keyword>
<accession>K3X0J5</accession>
<reference evidence="10" key="1">
    <citation type="journal article" date="2010" name="Genome Biol.">
        <title>Genome sequence of the necrotrophic plant pathogen Pythium ultimum reveals original pathogenicity mechanisms and effector repertoire.</title>
        <authorList>
            <person name="Levesque C.A."/>
            <person name="Brouwer H."/>
            <person name="Cano L."/>
            <person name="Hamilton J.P."/>
            <person name="Holt C."/>
            <person name="Huitema E."/>
            <person name="Raffaele S."/>
            <person name="Robideau G.P."/>
            <person name="Thines M."/>
            <person name="Win J."/>
            <person name="Zerillo M.M."/>
            <person name="Beakes G.W."/>
            <person name="Boore J.L."/>
            <person name="Busam D."/>
            <person name="Dumas B."/>
            <person name="Ferriera S."/>
            <person name="Fuerstenberg S.I."/>
            <person name="Gachon C.M."/>
            <person name="Gaulin E."/>
            <person name="Govers F."/>
            <person name="Grenville-Briggs L."/>
            <person name="Horner N."/>
            <person name="Hostetler J."/>
            <person name="Jiang R.H."/>
            <person name="Johnson J."/>
            <person name="Krajaejun T."/>
            <person name="Lin H."/>
            <person name="Meijer H.J."/>
            <person name="Moore B."/>
            <person name="Morris P."/>
            <person name="Phuntmart V."/>
            <person name="Puiu D."/>
            <person name="Shetty J."/>
            <person name="Stajich J.E."/>
            <person name="Tripathy S."/>
            <person name="Wawra S."/>
            <person name="van West P."/>
            <person name="Whitty B.R."/>
            <person name="Coutinho P.M."/>
            <person name="Henrissat B."/>
            <person name="Martin F."/>
            <person name="Thomas P.D."/>
            <person name="Tyler B.M."/>
            <person name="De Vries R.P."/>
            <person name="Kamoun S."/>
            <person name="Yandell M."/>
            <person name="Tisserat N."/>
            <person name="Buell C.R."/>
        </authorList>
    </citation>
    <scope>NUCLEOTIDE SEQUENCE</scope>
    <source>
        <strain evidence="10">DAOM:BR144</strain>
    </source>
</reference>
<reference evidence="10" key="2">
    <citation type="submission" date="2010-04" db="EMBL/GenBank/DDBJ databases">
        <authorList>
            <person name="Buell R."/>
            <person name="Hamilton J."/>
            <person name="Hostetler J."/>
        </authorList>
    </citation>
    <scope>NUCLEOTIDE SEQUENCE [LARGE SCALE GENOMIC DNA]</scope>
    <source>
        <strain evidence="10">DAOM:BR144</strain>
    </source>
</reference>
<dbReference type="EnsemblProtists" id="PYU1_T010744">
    <property type="protein sequence ID" value="PYU1_T010744"/>
    <property type="gene ID" value="PYU1_G010721"/>
</dbReference>
<evidence type="ECO:0000259" key="8">
    <source>
        <dbReference type="Pfam" id="PF23452"/>
    </source>
</evidence>
<keyword evidence="6" id="KW-0472">Membrane</keyword>